<dbReference type="HOGENOM" id="CLU_1290174_0_0_1"/>
<dbReference type="InParanoid" id="B3M745"/>
<name>B3M745_DROAN</name>
<evidence type="ECO:0000313" key="4">
    <source>
        <dbReference type="Proteomes" id="UP000007801"/>
    </source>
</evidence>
<feature type="region of interest" description="Disordered" evidence="1">
    <location>
        <begin position="157"/>
        <end position="178"/>
    </location>
</feature>
<feature type="chain" id="PRO_5002792216" evidence="2">
    <location>
        <begin position="19"/>
        <end position="226"/>
    </location>
</feature>
<dbReference type="KEGG" id="dan:6493612"/>
<keyword evidence="2" id="KW-0732">Signal</keyword>
<dbReference type="OMA" id="PRYWPDY"/>
<accession>B3M745</accession>
<dbReference type="EMBL" id="CH902618">
    <property type="protein sequence ID" value="EDV40910.1"/>
    <property type="molecule type" value="Genomic_DNA"/>
</dbReference>
<dbReference type="Proteomes" id="UP000007801">
    <property type="component" value="Unassembled WGS sequence"/>
</dbReference>
<sequence>MRLFVALVCVSFVACATAQWPLRGKSGLNAQVKLAVEPPSLLVKNAAILPSLQLSDTVKTQEIPKVSAGKRSILPYIYPSYWPDYGVPTNGWYPGGWNSGYSNPGYWGNNWYDYGAGFYPRRRLVKPLVSASPGSIGATGSIGASGATGVTGSIGASGANGSSSSSGSTSSTTTTTTTTSDVVPALDASLTAAVVPDVVPLPDVVPVADPVVLPLVAEPLLTTQVI</sequence>
<evidence type="ECO:0000313" key="3">
    <source>
        <dbReference type="EMBL" id="EDV40910.1"/>
    </source>
</evidence>
<dbReference type="AlphaFoldDB" id="B3M745"/>
<dbReference type="PhylomeDB" id="B3M745"/>
<proteinExistence type="predicted"/>
<evidence type="ECO:0000256" key="1">
    <source>
        <dbReference type="SAM" id="MobiDB-lite"/>
    </source>
</evidence>
<keyword evidence="4" id="KW-1185">Reference proteome</keyword>
<dbReference type="PROSITE" id="PS51257">
    <property type="entry name" value="PROKAR_LIPOPROTEIN"/>
    <property type="match status" value="1"/>
</dbReference>
<protein>
    <submittedName>
        <fullName evidence="3">Uncharacterized protein</fullName>
    </submittedName>
</protein>
<dbReference type="OrthoDB" id="7864148at2759"/>
<dbReference type="GeneID" id="6493612"/>
<reference evidence="3 4" key="1">
    <citation type="journal article" date="2007" name="Nature">
        <title>Evolution of genes and genomes on the Drosophila phylogeny.</title>
        <authorList>
            <consortium name="Drosophila 12 Genomes Consortium"/>
            <person name="Clark A.G."/>
            <person name="Eisen M.B."/>
            <person name="Smith D.R."/>
            <person name="Bergman C.M."/>
            <person name="Oliver B."/>
            <person name="Markow T.A."/>
            <person name="Kaufman T.C."/>
            <person name="Kellis M."/>
            <person name="Gelbart W."/>
            <person name="Iyer V.N."/>
            <person name="Pollard D.A."/>
            <person name="Sackton T.B."/>
            <person name="Larracuente A.M."/>
            <person name="Singh N.D."/>
            <person name="Abad J.P."/>
            <person name="Abt D.N."/>
            <person name="Adryan B."/>
            <person name="Aguade M."/>
            <person name="Akashi H."/>
            <person name="Anderson W.W."/>
            <person name="Aquadro C.F."/>
            <person name="Ardell D.H."/>
            <person name="Arguello R."/>
            <person name="Artieri C.G."/>
            <person name="Barbash D.A."/>
            <person name="Barker D."/>
            <person name="Barsanti P."/>
            <person name="Batterham P."/>
            <person name="Batzoglou S."/>
            <person name="Begun D."/>
            <person name="Bhutkar A."/>
            <person name="Blanco E."/>
            <person name="Bosak S.A."/>
            <person name="Bradley R.K."/>
            <person name="Brand A.D."/>
            <person name="Brent M.R."/>
            <person name="Brooks A.N."/>
            <person name="Brown R.H."/>
            <person name="Butlin R.K."/>
            <person name="Caggese C."/>
            <person name="Calvi B.R."/>
            <person name="Bernardo de Carvalho A."/>
            <person name="Caspi A."/>
            <person name="Castrezana S."/>
            <person name="Celniker S.E."/>
            <person name="Chang J.L."/>
            <person name="Chapple C."/>
            <person name="Chatterji S."/>
            <person name="Chinwalla A."/>
            <person name="Civetta A."/>
            <person name="Clifton S.W."/>
            <person name="Comeron J.M."/>
            <person name="Costello J.C."/>
            <person name="Coyne J.A."/>
            <person name="Daub J."/>
            <person name="David R.G."/>
            <person name="Delcher A.L."/>
            <person name="Delehaunty K."/>
            <person name="Do C.B."/>
            <person name="Ebling H."/>
            <person name="Edwards K."/>
            <person name="Eickbush T."/>
            <person name="Evans J.D."/>
            <person name="Filipski A."/>
            <person name="Findeiss S."/>
            <person name="Freyhult E."/>
            <person name="Fulton L."/>
            <person name="Fulton R."/>
            <person name="Garcia A.C."/>
            <person name="Gardiner A."/>
            <person name="Garfield D.A."/>
            <person name="Garvin B.E."/>
            <person name="Gibson G."/>
            <person name="Gilbert D."/>
            <person name="Gnerre S."/>
            <person name="Godfrey J."/>
            <person name="Good R."/>
            <person name="Gotea V."/>
            <person name="Gravely B."/>
            <person name="Greenberg A.J."/>
            <person name="Griffiths-Jones S."/>
            <person name="Gross S."/>
            <person name="Guigo R."/>
            <person name="Gustafson E.A."/>
            <person name="Haerty W."/>
            <person name="Hahn M.W."/>
            <person name="Halligan D.L."/>
            <person name="Halpern A.L."/>
            <person name="Halter G.M."/>
            <person name="Han M.V."/>
            <person name="Heger A."/>
            <person name="Hillier L."/>
            <person name="Hinrichs A.S."/>
            <person name="Holmes I."/>
            <person name="Hoskins R.A."/>
            <person name="Hubisz M.J."/>
            <person name="Hultmark D."/>
            <person name="Huntley M.A."/>
            <person name="Jaffe D.B."/>
            <person name="Jagadeeshan S."/>
            <person name="Jeck W.R."/>
            <person name="Johnson J."/>
            <person name="Jones C.D."/>
            <person name="Jordan W.C."/>
            <person name="Karpen G.H."/>
            <person name="Kataoka E."/>
            <person name="Keightley P.D."/>
            <person name="Kheradpour P."/>
            <person name="Kirkness E.F."/>
            <person name="Koerich L.B."/>
            <person name="Kristiansen K."/>
            <person name="Kudrna D."/>
            <person name="Kulathinal R.J."/>
            <person name="Kumar S."/>
            <person name="Kwok R."/>
            <person name="Lander E."/>
            <person name="Langley C.H."/>
            <person name="Lapoint R."/>
            <person name="Lazzaro B.P."/>
            <person name="Lee S.J."/>
            <person name="Levesque L."/>
            <person name="Li R."/>
            <person name="Lin C.F."/>
            <person name="Lin M.F."/>
            <person name="Lindblad-Toh K."/>
            <person name="Llopart A."/>
            <person name="Long M."/>
            <person name="Low L."/>
            <person name="Lozovsky E."/>
            <person name="Lu J."/>
            <person name="Luo M."/>
            <person name="Machado C.A."/>
            <person name="Makalowski W."/>
            <person name="Marzo M."/>
            <person name="Matsuda M."/>
            <person name="Matzkin L."/>
            <person name="McAllister B."/>
            <person name="McBride C.S."/>
            <person name="McKernan B."/>
            <person name="McKernan K."/>
            <person name="Mendez-Lago M."/>
            <person name="Minx P."/>
            <person name="Mollenhauer M.U."/>
            <person name="Montooth K."/>
            <person name="Mount S.M."/>
            <person name="Mu X."/>
            <person name="Myers E."/>
            <person name="Negre B."/>
            <person name="Newfeld S."/>
            <person name="Nielsen R."/>
            <person name="Noor M.A."/>
            <person name="O'Grady P."/>
            <person name="Pachter L."/>
            <person name="Papaceit M."/>
            <person name="Parisi M.J."/>
            <person name="Parisi M."/>
            <person name="Parts L."/>
            <person name="Pedersen J.S."/>
            <person name="Pesole G."/>
            <person name="Phillippy A.M."/>
            <person name="Ponting C.P."/>
            <person name="Pop M."/>
            <person name="Porcelli D."/>
            <person name="Powell J.R."/>
            <person name="Prohaska S."/>
            <person name="Pruitt K."/>
            <person name="Puig M."/>
            <person name="Quesneville H."/>
            <person name="Ram K.R."/>
            <person name="Rand D."/>
            <person name="Rasmussen M.D."/>
            <person name="Reed L.K."/>
            <person name="Reenan R."/>
            <person name="Reily A."/>
            <person name="Remington K.A."/>
            <person name="Rieger T.T."/>
            <person name="Ritchie M.G."/>
            <person name="Robin C."/>
            <person name="Rogers Y.H."/>
            <person name="Rohde C."/>
            <person name="Rozas J."/>
            <person name="Rubenfield M.J."/>
            <person name="Ruiz A."/>
            <person name="Russo S."/>
            <person name="Salzberg S.L."/>
            <person name="Sanchez-Gracia A."/>
            <person name="Saranga D.J."/>
            <person name="Sato H."/>
            <person name="Schaeffer S.W."/>
            <person name="Schatz M.C."/>
            <person name="Schlenke T."/>
            <person name="Schwartz R."/>
            <person name="Segarra C."/>
            <person name="Singh R.S."/>
            <person name="Sirot L."/>
            <person name="Sirota M."/>
            <person name="Sisneros N.B."/>
            <person name="Smith C.D."/>
            <person name="Smith T.F."/>
            <person name="Spieth J."/>
            <person name="Stage D.E."/>
            <person name="Stark A."/>
            <person name="Stephan W."/>
            <person name="Strausberg R.L."/>
            <person name="Strempel S."/>
            <person name="Sturgill D."/>
            <person name="Sutton G."/>
            <person name="Sutton G.G."/>
            <person name="Tao W."/>
            <person name="Teichmann S."/>
            <person name="Tobari Y.N."/>
            <person name="Tomimura Y."/>
            <person name="Tsolas J.M."/>
            <person name="Valente V.L."/>
            <person name="Venter E."/>
            <person name="Venter J.C."/>
            <person name="Vicario S."/>
            <person name="Vieira F.G."/>
            <person name="Vilella A.J."/>
            <person name="Villasante A."/>
            <person name="Walenz B."/>
            <person name="Wang J."/>
            <person name="Wasserman M."/>
            <person name="Watts T."/>
            <person name="Wilson D."/>
            <person name="Wilson R.K."/>
            <person name="Wing R.A."/>
            <person name="Wolfner M.F."/>
            <person name="Wong A."/>
            <person name="Wong G.K."/>
            <person name="Wu C.I."/>
            <person name="Wu G."/>
            <person name="Yamamoto D."/>
            <person name="Yang H.P."/>
            <person name="Yang S.P."/>
            <person name="Yorke J.A."/>
            <person name="Yoshida K."/>
            <person name="Zdobnov E."/>
            <person name="Zhang P."/>
            <person name="Zhang Y."/>
            <person name="Zimin A.V."/>
            <person name="Baldwin J."/>
            <person name="Abdouelleil A."/>
            <person name="Abdulkadir J."/>
            <person name="Abebe A."/>
            <person name="Abera B."/>
            <person name="Abreu J."/>
            <person name="Acer S.C."/>
            <person name="Aftuck L."/>
            <person name="Alexander A."/>
            <person name="An P."/>
            <person name="Anderson E."/>
            <person name="Anderson S."/>
            <person name="Arachi H."/>
            <person name="Azer M."/>
            <person name="Bachantsang P."/>
            <person name="Barry A."/>
            <person name="Bayul T."/>
            <person name="Berlin A."/>
            <person name="Bessette D."/>
            <person name="Bloom T."/>
            <person name="Blye J."/>
            <person name="Boguslavskiy L."/>
            <person name="Bonnet C."/>
            <person name="Boukhgalter B."/>
            <person name="Bourzgui I."/>
            <person name="Brown A."/>
            <person name="Cahill P."/>
            <person name="Channer S."/>
            <person name="Cheshatsang Y."/>
            <person name="Chuda L."/>
            <person name="Citroen M."/>
            <person name="Collymore A."/>
            <person name="Cooke P."/>
            <person name="Costello M."/>
            <person name="D'Aco K."/>
            <person name="Daza R."/>
            <person name="De Haan G."/>
            <person name="DeGray S."/>
            <person name="DeMaso C."/>
            <person name="Dhargay N."/>
            <person name="Dooley K."/>
            <person name="Dooley E."/>
            <person name="Doricent M."/>
            <person name="Dorje P."/>
            <person name="Dorjee K."/>
            <person name="Dupes A."/>
            <person name="Elong R."/>
            <person name="Falk J."/>
            <person name="Farina A."/>
            <person name="Faro S."/>
            <person name="Ferguson D."/>
            <person name="Fisher S."/>
            <person name="Foley C.D."/>
            <person name="Franke A."/>
            <person name="Friedrich D."/>
            <person name="Gadbois L."/>
            <person name="Gearin G."/>
            <person name="Gearin C.R."/>
            <person name="Giannoukos G."/>
            <person name="Goode T."/>
            <person name="Graham J."/>
            <person name="Grandbois E."/>
            <person name="Grewal S."/>
            <person name="Gyaltsen K."/>
            <person name="Hafez N."/>
            <person name="Hagos B."/>
            <person name="Hall J."/>
            <person name="Henson C."/>
            <person name="Hollinger A."/>
            <person name="Honan T."/>
            <person name="Huard M.D."/>
            <person name="Hughes L."/>
            <person name="Hurhula B."/>
            <person name="Husby M.E."/>
            <person name="Kamat A."/>
            <person name="Kanga B."/>
            <person name="Kashin S."/>
            <person name="Khazanovich D."/>
            <person name="Kisner P."/>
            <person name="Lance K."/>
            <person name="Lara M."/>
            <person name="Lee W."/>
            <person name="Lennon N."/>
            <person name="Letendre F."/>
            <person name="LeVine R."/>
            <person name="Lipovsky A."/>
            <person name="Liu X."/>
            <person name="Liu J."/>
            <person name="Liu S."/>
            <person name="Lokyitsang T."/>
            <person name="Lokyitsang Y."/>
            <person name="Lubonja R."/>
            <person name="Lui A."/>
            <person name="MacDonald P."/>
            <person name="Magnisalis V."/>
            <person name="Maru K."/>
            <person name="Matthews C."/>
            <person name="McCusker W."/>
            <person name="McDonough S."/>
            <person name="Mehta T."/>
            <person name="Meldrim J."/>
            <person name="Meneus L."/>
            <person name="Mihai O."/>
            <person name="Mihalev A."/>
            <person name="Mihova T."/>
            <person name="Mittelman R."/>
            <person name="Mlenga V."/>
            <person name="Montmayeur A."/>
            <person name="Mulrain L."/>
            <person name="Navidi A."/>
            <person name="Naylor J."/>
            <person name="Negash T."/>
            <person name="Nguyen T."/>
            <person name="Nguyen N."/>
            <person name="Nicol R."/>
            <person name="Norbu C."/>
            <person name="Norbu N."/>
            <person name="Novod N."/>
            <person name="O'Neill B."/>
            <person name="Osman S."/>
            <person name="Markiewicz E."/>
            <person name="Oyono O.L."/>
            <person name="Patti C."/>
            <person name="Phunkhang P."/>
            <person name="Pierre F."/>
            <person name="Priest M."/>
            <person name="Raghuraman S."/>
            <person name="Rege F."/>
            <person name="Reyes R."/>
            <person name="Rise C."/>
            <person name="Rogov P."/>
            <person name="Ross K."/>
            <person name="Ryan E."/>
            <person name="Settipalli S."/>
            <person name="Shea T."/>
            <person name="Sherpa N."/>
            <person name="Shi L."/>
            <person name="Shih D."/>
            <person name="Sparrow T."/>
            <person name="Spaulding J."/>
            <person name="Stalker J."/>
            <person name="Stange-Thomann N."/>
            <person name="Stavropoulos S."/>
            <person name="Stone C."/>
            <person name="Strader C."/>
            <person name="Tesfaye S."/>
            <person name="Thomson T."/>
            <person name="Thoulutsang Y."/>
            <person name="Thoulutsang D."/>
            <person name="Topham K."/>
            <person name="Topping I."/>
            <person name="Tsamla T."/>
            <person name="Vassiliev H."/>
            <person name="Vo A."/>
            <person name="Wangchuk T."/>
            <person name="Wangdi T."/>
            <person name="Weiand M."/>
            <person name="Wilkinson J."/>
            <person name="Wilson A."/>
            <person name="Yadav S."/>
            <person name="Young G."/>
            <person name="Yu Q."/>
            <person name="Zembek L."/>
            <person name="Zhong D."/>
            <person name="Zimmer A."/>
            <person name="Zwirko Z."/>
            <person name="Jaffe D.B."/>
            <person name="Alvarez P."/>
            <person name="Brockman W."/>
            <person name="Butler J."/>
            <person name="Chin C."/>
            <person name="Gnerre S."/>
            <person name="Grabherr M."/>
            <person name="Kleber M."/>
            <person name="Mauceli E."/>
            <person name="MacCallum I."/>
        </authorList>
    </citation>
    <scope>NUCLEOTIDE SEQUENCE [LARGE SCALE GENOMIC DNA]</scope>
    <source>
        <strain evidence="4">Tucson 14024-0371.13</strain>
    </source>
</reference>
<evidence type="ECO:0000256" key="2">
    <source>
        <dbReference type="SAM" id="SignalP"/>
    </source>
</evidence>
<feature type="signal peptide" evidence="2">
    <location>
        <begin position="1"/>
        <end position="18"/>
    </location>
</feature>
<gene>
    <name evidence="3" type="primary">Dana\GF10745</name>
    <name evidence="3" type="synonym">dana_GLEANR_10703</name>
    <name evidence="3" type="ORF">GF10745</name>
</gene>
<dbReference type="STRING" id="7217.B3M745"/>
<organism evidence="3 4">
    <name type="scientific">Drosophila ananassae</name>
    <name type="common">Fruit fly</name>
    <dbReference type="NCBI Taxonomy" id="7217"/>
    <lineage>
        <taxon>Eukaryota</taxon>
        <taxon>Metazoa</taxon>
        <taxon>Ecdysozoa</taxon>
        <taxon>Arthropoda</taxon>
        <taxon>Hexapoda</taxon>
        <taxon>Insecta</taxon>
        <taxon>Pterygota</taxon>
        <taxon>Neoptera</taxon>
        <taxon>Endopterygota</taxon>
        <taxon>Diptera</taxon>
        <taxon>Brachycera</taxon>
        <taxon>Muscomorpha</taxon>
        <taxon>Ephydroidea</taxon>
        <taxon>Drosophilidae</taxon>
        <taxon>Drosophila</taxon>
        <taxon>Sophophora</taxon>
    </lineage>
</organism>